<dbReference type="PROSITE" id="PS00108">
    <property type="entry name" value="PROTEIN_KINASE_ST"/>
    <property type="match status" value="1"/>
</dbReference>
<dbReference type="CDD" id="cd14014">
    <property type="entry name" value="STKc_PknB_like"/>
    <property type="match status" value="1"/>
</dbReference>
<dbReference type="InterPro" id="IPR017441">
    <property type="entry name" value="Protein_kinase_ATP_BS"/>
</dbReference>
<feature type="domain" description="Protein kinase" evidence="8">
    <location>
        <begin position="16"/>
        <end position="271"/>
    </location>
</feature>
<dbReference type="PROSITE" id="PS00107">
    <property type="entry name" value="PROTEIN_KINASE_ATP"/>
    <property type="match status" value="1"/>
</dbReference>
<keyword evidence="1" id="KW-0808">Transferase</keyword>
<name>A0A9W6RKQ3_9ACTN</name>
<dbReference type="SMART" id="SM00220">
    <property type="entry name" value="S_TKc"/>
    <property type="match status" value="1"/>
</dbReference>
<dbReference type="Proteomes" id="UP001165135">
    <property type="component" value="Unassembled WGS sequence"/>
</dbReference>
<evidence type="ECO:0000259" key="8">
    <source>
        <dbReference type="PROSITE" id="PS50011"/>
    </source>
</evidence>
<comment type="caution">
    <text evidence="9">The sequence shown here is derived from an EMBL/GenBank/DDBJ whole genome shotgun (WGS) entry which is preliminary data.</text>
</comment>
<dbReference type="Pfam" id="PF00069">
    <property type="entry name" value="Pkinase"/>
    <property type="match status" value="1"/>
</dbReference>
<protein>
    <recommendedName>
        <fullName evidence="8">Protein kinase domain-containing protein</fullName>
    </recommendedName>
</protein>
<dbReference type="Gene3D" id="3.30.200.20">
    <property type="entry name" value="Phosphorylase Kinase, domain 1"/>
    <property type="match status" value="1"/>
</dbReference>
<keyword evidence="4 5" id="KW-0067">ATP-binding</keyword>
<sequence length="487" mass="52185">MPEDLQPGDPRRLGGYRLLSRLGRGGMGTVYLGEDDDGQKAAIKVINQELATDTAFAERFRQEVRAARRVRRFCTAPVLDAELDRPPYYVVTEFITGPTLQDAVESEGPLRGSDLEGLAVGMATALSAIHDAGLVHRDLKPTNVLLSSFGPRVIDFGIARALDSLTTVTRTGQLVGTPAFLAPELINGADVTPAADVFSWGCVLAFAGTGRGPFTGRTLPEILHRVVYEPPDLEGLDRSLRDIVEASLAKDPKARPGVPELLTRLTGHRPDAPGPATEVPVGASTGGRQQPPTITMHAPVPVARAHRVARVRYPLPPPPRPRKRSPGLGFGLFAIVTVLIVLAVLAVSAFVWMMRTLVSGSGTSADPPRSGVTAPPGQGGDDVPAKFLGTWHGSIDQKGLSKSPYPVVLTLTRGRIGAVVGRSSYTTLRCVGELKLTKASADRLVVEEHIRTGRLNCTDTVITLRYRTGRRIDYSFENPTGHGVLTH</sequence>
<evidence type="ECO:0000256" key="6">
    <source>
        <dbReference type="SAM" id="MobiDB-lite"/>
    </source>
</evidence>
<evidence type="ECO:0000256" key="1">
    <source>
        <dbReference type="ARBA" id="ARBA00022679"/>
    </source>
</evidence>
<dbReference type="InterPro" id="IPR011009">
    <property type="entry name" value="Kinase-like_dom_sf"/>
</dbReference>
<evidence type="ECO:0000313" key="10">
    <source>
        <dbReference type="Proteomes" id="UP001165135"/>
    </source>
</evidence>
<keyword evidence="7" id="KW-0812">Transmembrane</keyword>
<evidence type="ECO:0000256" key="2">
    <source>
        <dbReference type="ARBA" id="ARBA00022741"/>
    </source>
</evidence>
<dbReference type="GO" id="GO:0004674">
    <property type="term" value="F:protein serine/threonine kinase activity"/>
    <property type="evidence" value="ECO:0007669"/>
    <property type="project" value="TreeGrafter"/>
</dbReference>
<evidence type="ECO:0000256" key="7">
    <source>
        <dbReference type="SAM" id="Phobius"/>
    </source>
</evidence>
<evidence type="ECO:0000256" key="4">
    <source>
        <dbReference type="ARBA" id="ARBA00022840"/>
    </source>
</evidence>
<dbReference type="PROSITE" id="PS50011">
    <property type="entry name" value="PROTEIN_KINASE_DOM"/>
    <property type="match status" value="1"/>
</dbReference>
<dbReference type="GO" id="GO:0005524">
    <property type="term" value="F:ATP binding"/>
    <property type="evidence" value="ECO:0007669"/>
    <property type="project" value="UniProtKB-UniRule"/>
</dbReference>
<dbReference type="PANTHER" id="PTHR43289">
    <property type="entry name" value="MITOGEN-ACTIVATED PROTEIN KINASE KINASE KINASE 20-RELATED"/>
    <property type="match status" value="1"/>
</dbReference>
<accession>A0A9W6RKQ3</accession>
<evidence type="ECO:0000256" key="3">
    <source>
        <dbReference type="ARBA" id="ARBA00022777"/>
    </source>
</evidence>
<dbReference type="InterPro" id="IPR000719">
    <property type="entry name" value="Prot_kinase_dom"/>
</dbReference>
<dbReference type="Gene3D" id="1.10.510.10">
    <property type="entry name" value="Transferase(Phosphotransferase) domain 1"/>
    <property type="match status" value="1"/>
</dbReference>
<dbReference type="SUPFAM" id="SSF56112">
    <property type="entry name" value="Protein kinase-like (PK-like)"/>
    <property type="match status" value="1"/>
</dbReference>
<reference evidence="9" key="1">
    <citation type="submission" date="2023-03" db="EMBL/GenBank/DDBJ databases">
        <title>Actinoallomurus iriomotensis NBRC 103681.</title>
        <authorList>
            <person name="Ichikawa N."/>
            <person name="Sato H."/>
            <person name="Tonouchi N."/>
        </authorList>
    </citation>
    <scope>NUCLEOTIDE SEQUENCE</scope>
    <source>
        <strain evidence="9">NBRC 103681</strain>
    </source>
</reference>
<keyword evidence="3" id="KW-0418">Kinase</keyword>
<dbReference type="AlphaFoldDB" id="A0A9W6RKQ3"/>
<dbReference type="InterPro" id="IPR008271">
    <property type="entry name" value="Ser/Thr_kinase_AS"/>
</dbReference>
<feature type="region of interest" description="Disordered" evidence="6">
    <location>
        <begin position="265"/>
        <end position="295"/>
    </location>
</feature>
<dbReference type="RefSeq" id="WP_285628224.1">
    <property type="nucleotide sequence ID" value="NZ_BSTJ01000008.1"/>
</dbReference>
<evidence type="ECO:0000256" key="5">
    <source>
        <dbReference type="PROSITE-ProRule" id="PRU10141"/>
    </source>
</evidence>
<organism evidence="9 10">
    <name type="scientific">Actinoallomurus iriomotensis</name>
    <dbReference type="NCBI Taxonomy" id="478107"/>
    <lineage>
        <taxon>Bacteria</taxon>
        <taxon>Bacillati</taxon>
        <taxon>Actinomycetota</taxon>
        <taxon>Actinomycetes</taxon>
        <taxon>Streptosporangiales</taxon>
        <taxon>Thermomonosporaceae</taxon>
        <taxon>Actinoallomurus</taxon>
    </lineage>
</organism>
<gene>
    <name evidence="9" type="ORF">Airi01_062330</name>
</gene>
<evidence type="ECO:0000313" key="9">
    <source>
        <dbReference type="EMBL" id="GLY77966.1"/>
    </source>
</evidence>
<dbReference type="EMBL" id="BSTJ01000008">
    <property type="protein sequence ID" value="GLY77966.1"/>
    <property type="molecule type" value="Genomic_DNA"/>
</dbReference>
<dbReference type="PANTHER" id="PTHR43289:SF34">
    <property type="entry name" value="SERINE_THREONINE-PROTEIN KINASE YBDM-RELATED"/>
    <property type="match status" value="1"/>
</dbReference>
<keyword evidence="7" id="KW-1133">Transmembrane helix</keyword>
<keyword evidence="7" id="KW-0472">Membrane</keyword>
<proteinExistence type="predicted"/>
<feature type="region of interest" description="Disordered" evidence="6">
    <location>
        <begin position="360"/>
        <end position="380"/>
    </location>
</feature>
<feature type="transmembrane region" description="Helical" evidence="7">
    <location>
        <begin position="328"/>
        <end position="352"/>
    </location>
</feature>
<feature type="binding site" evidence="5">
    <location>
        <position position="44"/>
    </location>
    <ligand>
        <name>ATP</name>
        <dbReference type="ChEBI" id="CHEBI:30616"/>
    </ligand>
</feature>
<keyword evidence="2 5" id="KW-0547">Nucleotide-binding</keyword>